<keyword evidence="5" id="KW-0812">Transmembrane</keyword>
<keyword evidence="5" id="KW-0472">Membrane</keyword>
<accession>A0A7J7DBP6</accession>
<dbReference type="AlphaFoldDB" id="A0A7J7DBP6"/>
<comment type="caution">
    <text evidence="6">The sequence shown here is derived from an EMBL/GenBank/DDBJ whole genome shotgun (WGS) entry which is preliminary data.</text>
</comment>
<dbReference type="InParanoid" id="A0A7J7DBP6"/>
<dbReference type="InterPro" id="IPR030183">
    <property type="entry name" value="SLAC/SLAH"/>
</dbReference>
<evidence type="ECO:0000256" key="1">
    <source>
        <dbReference type="ARBA" id="ARBA00004127"/>
    </source>
</evidence>
<comment type="subcellular location">
    <subcellularLocation>
        <location evidence="2">Cell membrane</location>
    </subcellularLocation>
    <subcellularLocation>
        <location evidence="1">Endomembrane system</location>
        <topology evidence="1">Multi-pass membrane protein</topology>
    </subcellularLocation>
</comment>
<proteinExistence type="predicted"/>
<keyword evidence="5" id="KW-1133">Transmembrane helix</keyword>
<keyword evidence="7" id="KW-1185">Reference proteome</keyword>
<dbReference type="PANTHER" id="PTHR31269:SF2">
    <property type="entry name" value="S-TYPE ANION CHANNEL SLAH3"/>
    <property type="match status" value="1"/>
</dbReference>
<keyword evidence="4" id="KW-1003">Cell membrane</keyword>
<dbReference type="GO" id="GO:0005886">
    <property type="term" value="C:plasma membrane"/>
    <property type="evidence" value="ECO:0007669"/>
    <property type="project" value="UniProtKB-SubCell"/>
</dbReference>
<dbReference type="Proteomes" id="UP000593562">
    <property type="component" value="Unassembled WGS sequence"/>
</dbReference>
<evidence type="ECO:0000256" key="3">
    <source>
        <dbReference type="ARBA" id="ARBA00022448"/>
    </source>
</evidence>
<name>A0A7J7DBP6_TRIWF</name>
<evidence type="ECO:0000256" key="5">
    <source>
        <dbReference type="SAM" id="Phobius"/>
    </source>
</evidence>
<dbReference type="GO" id="GO:0008308">
    <property type="term" value="F:voltage-gated monoatomic anion channel activity"/>
    <property type="evidence" value="ECO:0007669"/>
    <property type="project" value="InterPro"/>
</dbReference>
<feature type="transmembrane region" description="Helical" evidence="5">
    <location>
        <begin position="18"/>
        <end position="40"/>
    </location>
</feature>
<reference evidence="6 7" key="1">
    <citation type="journal article" date="2020" name="Nat. Commun.">
        <title>Genome of Tripterygium wilfordii and identification of cytochrome P450 involved in triptolide biosynthesis.</title>
        <authorList>
            <person name="Tu L."/>
            <person name="Su P."/>
            <person name="Zhang Z."/>
            <person name="Gao L."/>
            <person name="Wang J."/>
            <person name="Hu T."/>
            <person name="Zhou J."/>
            <person name="Zhang Y."/>
            <person name="Zhao Y."/>
            <person name="Liu Y."/>
            <person name="Song Y."/>
            <person name="Tong Y."/>
            <person name="Lu Y."/>
            <person name="Yang J."/>
            <person name="Xu C."/>
            <person name="Jia M."/>
            <person name="Peters R.J."/>
            <person name="Huang L."/>
            <person name="Gao W."/>
        </authorList>
    </citation>
    <scope>NUCLEOTIDE SEQUENCE [LARGE SCALE GENOMIC DNA]</scope>
    <source>
        <strain evidence="7">cv. XIE 37</strain>
        <tissue evidence="6">Leaf</tissue>
    </source>
</reference>
<evidence type="ECO:0000256" key="2">
    <source>
        <dbReference type="ARBA" id="ARBA00004236"/>
    </source>
</evidence>
<dbReference type="GO" id="GO:0012505">
    <property type="term" value="C:endomembrane system"/>
    <property type="evidence" value="ECO:0007669"/>
    <property type="project" value="UniProtKB-SubCell"/>
</dbReference>
<dbReference type="GO" id="GO:0006873">
    <property type="term" value="P:intracellular monoatomic ion homeostasis"/>
    <property type="evidence" value="ECO:0007669"/>
    <property type="project" value="InterPro"/>
</dbReference>
<evidence type="ECO:0000313" key="7">
    <source>
        <dbReference type="Proteomes" id="UP000593562"/>
    </source>
</evidence>
<keyword evidence="3" id="KW-0813">Transport</keyword>
<evidence type="ECO:0000256" key="4">
    <source>
        <dbReference type="ARBA" id="ARBA00022475"/>
    </source>
</evidence>
<evidence type="ECO:0000313" key="6">
    <source>
        <dbReference type="EMBL" id="KAF5743486.1"/>
    </source>
</evidence>
<protein>
    <submittedName>
        <fullName evidence="6">C4-dicarboxylate transporter/malic acid transport family protein</fullName>
    </submittedName>
</protein>
<organism evidence="6 7">
    <name type="scientific">Tripterygium wilfordii</name>
    <name type="common">Thunder God vine</name>
    <dbReference type="NCBI Taxonomy" id="458696"/>
    <lineage>
        <taxon>Eukaryota</taxon>
        <taxon>Viridiplantae</taxon>
        <taxon>Streptophyta</taxon>
        <taxon>Embryophyta</taxon>
        <taxon>Tracheophyta</taxon>
        <taxon>Spermatophyta</taxon>
        <taxon>Magnoliopsida</taxon>
        <taxon>eudicotyledons</taxon>
        <taxon>Gunneridae</taxon>
        <taxon>Pentapetalae</taxon>
        <taxon>rosids</taxon>
        <taxon>fabids</taxon>
        <taxon>Celastrales</taxon>
        <taxon>Celastraceae</taxon>
        <taxon>Tripterygium</taxon>
    </lineage>
</organism>
<gene>
    <name evidence="6" type="ORF">HS088_TW08G00070</name>
</gene>
<dbReference type="EMBL" id="JAAARO010000008">
    <property type="protein sequence ID" value="KAF5743486.1"/>
    <property type="molecule type" value="Genomic_DNA"/>
</dbReference>
<dbReference type="PANTHER" id="PTHR31269">
    <property type="entry name" value="S-TYPE ANION CHANNEL SLAH3"/>
    <property type="match status" value="1"/>
</dbReference>
<sequence length="117" mass="12857">MTGAAIATIRYSSEVDNLVTQVLVVIFAATATLTVTALLISTILHGFVLRDLFPNDIAIAISDRKPKHHSNHRRWFHIRNGSTEETENYLKFADSDCKDIEASPTSNSPGSDSNQLS</sequence>